<dbReference type="EMBL" id="RCHU02000001">
    <property type="protein sequence ID" value="KAL3612939.1"/>
    <property type="molecule type" value="Genomic_DNA"/>
</dbReference>
<accession>A0ACC4D8Q2</accession>
<evidence type="ECO:0000313" key="1">
    <source>
        <dbReference type="EMBL" id="KAL3612939.1"/>
    </source>
</evidence>
<protein>
    <submittedName>
        <fullName evidence="1">Uncharacterized protein</fullName>
    </submittedName>
</protein>
<dbReference type="Proteomes" id="UP000309997">
    <property type="component" value="Unassembled WGS sequence"/>
</dbReference>
<organism evidence="1 2">
    <name type="scientific">Populus alba</name>
    <name type="common">White poplar</name>
    <dbReference type="NCBI Taxonomy" id="43335"/>
    <lineage>
        <taxon>Eukaryota</taxon>
        <taxon>Viridiplantae</taxon>
        <taxon>Streptophyta</taxon>
        <taxon>Embryophyta</taxon>
        <taxon>Tracheophyta</taxon>
        <taxon>Spermatophyta</taxon>
        <taxon>Magnoliopsida</taxon>
        <taxon>eudicotyledons</taxon>
        <taxon>Gunneridae</taxon>
        <taxon>Pentapetalae</taxon>
        <taxon>rosids</taxon>
        <taxon>fabids</taxon>
        <taxon>Malpighiales</taxon>
        <taxon>Salicaceae</taxon>
        <taxon>Saliceae</taxon>
        <taxon>Populus</taxon>
    </lineage>
</organism>
<gene>
    <name evidence="1" type="ORF">D5086_003959</name>
</gene>
<keyword evidence="2" id="KW-1185">Reference proteome</keyword>
<sequence>MLCFLNPGHKQIIQILHVNCQGQVYMRVVGNDDLLSDLFPSYQQRYIYKGNLPFNALYRSREALYAGAMKKRWARNNFLPLMLQIQIFYSLYTSTVMSQRYNSSSGTLKSMVTKQVPLEHILLDWEMNILQTHRSCAGVILHLLDCPSRIKHLG</sequence>
<reference evidence="1 2" key="1">
    <citation type="journal article" date="2024" name="Plant Biotechnol. J.">
        <title>Genome and CRISPR/Cas9 system of a widespread forest tree (Populus alba) in the world.</title>
        <authorList>
            <person name="Liu Y.J."/>
            <person name="Jiang P.F."/>
            <person name="Han X.M."/>
            <person name="Li X.Y."/>
            <person name="Wang H.M."/>
            <person name="Wang Y.J."/>
            <person name="Wang X.X."/>
            <person name="Zeng Q.Y."/>
        </authorList>
    </citation>
    <scope>NUCLEOTIDE SEQUENCE [LARGE SCALE GENOMIC DNA]</scope>
    <source>
        <strain evidence="2">cv. PAL-ZL1</strain>
    </source>
</reference>
<proteinExistence type="predicted"/>
<evidence type="ECO:0000313" key="2">
    <source>
        <dbReference type="Proteomes" id="UP000309997"/>
    </source>
</evidence>
<name>A0ACC4D8Q2_POPAL</name>
<comment type="caution">
    <text evidence="1">The sequence shown here is derived from an EMBL/GenBank/DDBJ whole genome shotgun (WGS) entry which is preliminary data.</text>
</comment>